<feature type="compositionally biased region" description="Basic residues" evidence="3">
    <location>
        <begin position="167"/>
        <end position="182"/>
    </location>
</feature>
<dbReference type="PANTHER" id="PTHR41805">
    <property type="entry name" value="EXPRESSED PROTEIN"/>
    <property type="match status" value="1"/>
</dbReference>
<accession>A0A8H7BFM7</accession>
<evidence type="ECO:0000313" key="5">
    <source>
        <dbReference type="Proteomes" id="UP000605846"/>
    </source>
</evidence>
<feature type="compositionally biased region" description="Basic and acidic residues" evidence="3">
    <location>
        <begin position="134"/>
        <end position="166"/>
    </location>
</feature>
<sequence>MPPKSSQRSHKKPLNPLQRKLQKKKHELIHKATVKGQYYKTLAKEDQDLNTPDYVKEIFGERTIDEDGNVVKYQDSTQGDKEETKPEDDHVYDLDNPSSDEESKEEETSSKRKRTKQKDEVQKRHKPNPFKAQLDTRKKAKEELEKEREEKRKMIEEKIKAKEEYMRHRRRERSKMLAKNRKGQPNMATQMDVLLEKIKKQAEN</sequence>
<keyword evidence="5" id="KW-1185">Reference proteome</keyword>
<gene>
    <name evidence="4" type="ORF">EC973_006086</name>
</gene>
<proteinExistence type="inferred from homology"/>
<feature type="region of interest" description="Disordered" evidence="3">
    <location>
        <begin position="60"/>
        <end position="189"/>
    </location>
</feature>
<evidence type="ECO:0000313" key="4">
    <source>
        <dbReference type="EMBL" id="KAF7720784.1"/>
    </source>
</evidence>
<dbReference type="OrthoDB" id="2135053at2759"/>
<evidence type="ECO:0000256" key="2">
    <source>
        <dbReference type="ARBA" id="ARBA00018780"/>
    </source>
</evidence>
<feature type="region of interest" description="Disordered" evidence="3">
    <location>
        <begin position="1"/>
        <end position="25"/>
    </location>
</feature>
<name>A0A8H7BFM7_9FUNG</name>
<dbReference type="InterPro" id="IPR013730">
    <property type="entry name" value="Fyv7/TAP26"/>
</dbReference>
<organism evidence="4 5">
    <name type="scientific">Apophysomyces ossiformis</name>
    <dbReference type="NCBI Taxonomy" id="679940"/>
    <lineage>
        <taxon>Eukaryota</taxon>
        <taxon>Fungi</taxon>
        <taxon>Fungi incertae sedis</taxon>
        <taxon>Mucoromycota</taxon>
        <taxon>Mucoromycotina</taxon>
        <taxon>Mucoromycetes</taxon>
        <taxon>Mucorales</taxon>
        <taxon>Mucorineae</taxon>
        <taxon>Mucoraceae</taxon>
        <taxon>Apophysomyces</taxon>
    </lineage>
</organism>
<reference evidence="4" key="1">
    <citation type="submission" date="2020-01" db="EMBL/GenBank/DDBJ databases">
        <title>Genome Sequencing of Three Apophysomyces-Like Fungal Strains Confirms a Novel Fungal Genus in the Mucoromycota with divergent Burkholderia-like Endosymbiotic Bacteria.</title>
        <authorList>
            <person name="Stajich J.E."/>
            <person name="Macias A.M."/>
            <person name="Carter-House D."/>
            <person name="Lovett B."/>
            <person name="Kasson L.R."/>
            <person name="Berry K."/>
            <person name="Grigoriev I."/>
            <person name="Chang Y."/>
            <person name="Spatafora J."/>
            <person name="Kasson M.T."/>
        </authorList>
    </citation>
    <scope>NUCLEOTIDE SEQUENCE</scope>
    <source>
        <strain evidence="4">NRRL A-21654</strain>
    </source>
</reference>
<dbReference type="Proteomes" id="UP000605846">
    <property type="component" value="Unassembled WGS sequence"/>
</dbReference>
<feature type="compositionally biased region" description="Basic and acidic residues" evidence="3">
    <location>
        <begin position="78"/>
        <end position="93"/>
    </location>
</feature>
<dbReference type="AlphaFoldDB" id="A0A8H7BFM7"/>
<protein>
    <recommendedName>
        <fullName evidence="2">rRNA-processing protein FYV7</fullName>
    </recommendedName>
</protein>
<evidence type="ECO:0000256" key="1">
    <source>
        <dbReference type="ARBA" id="ARBA00006800"/>
    </source>
</evidence>
<comment type="caution">
    <text evidence="4">The sequence shown here is derived from an EMBL/GenBank/DDBJ whole genome shotgun (WGS) entry which is preliminary data.</text>
</comment>
<dbReference type="EMBL" id="JABAYA010000368">
    <property type="protein sequence ID" value="KAF7720784.1"/>
    <property type="molecule type" value="Genomic_DNA"/>
</dbReference>
<comment type="similarity">
    <text evidence="1">Belongs to the FYV7 family.</text>
</comment>
<evidence type="ECO:0000256" key="3">
    <source>
        <dbReference type="SAM" id="MobiDB-lite"/>
    </source>
</evidence>
<dbReference type="Pfam" id="PF08524">
    <property type="entry name" value="rRNA_processing"/>
    <property type="match status" value="1"/>
</dbReference>
<dbReference type="PANTHER" id="PTHR41805:SF1">
    <property type="entry name" value="RRNA-PROCESSING PROTEIN FYV7"/>
    <property type="match status" value="1"/>
</dbReference>